<evidence type="ECO:0000259" key="2">
    <source>
        <dbReference type="PROSITE" id="PS50198"/>
    </source>
</evidence>
<dbReference type="InterPro" id="IPR000297">
    <property type="entry name" value="PPIase_PpiC"/>
</dbReference>
<dbReference type="Pfam" id="PF13145">
    <property type="entry name" value="Rotamase_2"/>
    <property type="match status" value="1"/>
</dbReference>
<keyword evidence="1" id="KW-0697">Rotamase</keyword>
<dbReference type="PROSITE" id="PS50198">
    <property type="entry name" value="PPIC_PPIASE_2"/>
    <property type="match status" value="1"/>
</dbReference>
<organism evidence="3 4">
    <name type="scientific">Eiseniibacteriota bacterium</name>
    <dbReference type="NCBI Taxonomy" id="2212470"/>
    <lineage>
        <taxon>Bacteria</taxon>
        <taxon>Candidatus Eiseniibacteriota</taxon>
    </lineage>
</organism>
<dbReference type="Proteomes" id="UP001594288">
    <property type="component" value="Unassembled WGS sequence"/>
</dbReference>
<keyword evidence="1 3" id="KW-0413">Isomerase</keyword>
<dbReference type="InterPro" id="IPR019734">
    <property type="entry name" value="TPR_rpt"/>
</dbReference>
<name>A0ABV6YQ03_UNCEI</name>
<comment type="caution">
    <text evidence="3">The sequence shown here is derived from an EMBL/GenBank/DDBJ whole genome shotgun (WGS) entry which is preliminary data.</text>
</comment>
<evidence type="ECO:0000313" key="4">
    <source>
        <dbReference type="Proteomes" id="UP001594288"/>
    </source>
</evidence>
<protein>
    <submittedName>
        <fullName evidence="3">Peptidyl-prolyl cis-trans isomerase</fullName>
    </submittedName>
</protein>
<proteinExistence type="predicted"/>
<dbReference type="Pfam" id="PF13174">
    <property type="entry name" value="TPR_6"/>
    <property type="match status" value="1"/>
</dbReference>
<dbReference type="EMBL" id="JBHPEI010000076">
    <property type="protein sequence ID" value="MFC1800161.1"/>
    <property type="molecule type" value="Genomic_DNA"/>
</dbReference>
<dbReference type="InterPro" id="IPR046357">
    <property type="entry name" value="PPIase_dom_sf"/>
</dbReference>
<accession>A0ABV6YQ03</accession>
<dbReference type="Gene3D" id="1.10.8.1040">
    <property type="match status" value="1"/>
</dbReference>
<evidence type="ECO:0000256" key="1">
    <source>
        <dbReference type="PROSITE-ProRule" id="PRU00278"/>
    </source>
</evidence>
<dbReference type="InterPro" id="IPR050245">
    <property type="entry name" value="PrsA_foldase"/>
</dbReference>
<dbReference type="PANTHER" id="PTHR47245:SF2">
    <property type="entry name" value="PEPTIDYL-PROLYL CIS-TRANS ISOMERASE HP_0175-RELATED"/>
    <property type="match status" value="1"/>
</dbReference>
<dbReference type="InterPro" id="IPR027304">
    <property type="entry name" value="Trigger_fact/SurA_dom_sf"/>
</dbReference>
<dbReference type="PANTHER" id="PTHR47245">
    <property type="entry name" value="PEPTIDYLPROLYL ISOMERASE"/>
    <property type="match status" value="1"/>
</dbReference>
<dbReference type="PROSITE" id="PS51257">
    <property type="entry name" value="PROKAR_LIPOPROTEIN"/>
    <property type="match status" value="1"/>
</dbReference>
<dbReference type="GO" id="GO:0016853">
    <property type="term" value="F:isomerase activity"/>
    <property type="evidence" value="ECO:0007669"/>
    <property type="project" value="UniProtKB-KW"/>
</dbReference>
<sequence>MAKIRGSIVFFAAILAVLLGCAKEPESPGLAKIGGTVITEADFEARMVGMPPYMRQQLTSPEGKERFLRGLVEEEAIVQEAQAMGLDDSDEFKAEMRLRSRDALVRQFYEKVIEARSAPTDEDVAGYYQEHQREFLVPEYLEARHILVDTKRQAQDVRSRLDGGASFEELAAEYSLDKQTSGRGGQLHGKVQRDAPIRGLGNLPQFTEACFQLDIGKPSQPIKTEMGYHVVIVDGKFPESTRPLEEVRKEISDLLAPEVRDRVRDEVVADLMSRYDVEFLVQSETEPASPEDLFKLASEEPNARKKIEYYEQFMETYPDNERVYEAMFMIGFTFAEDLGSYDEAQKVFEDFLEKHPESDLSDDARWMLENMRSGEEPEFGS</sequence>
<dbReference type="SUPFAM" id="SSF54534">
    <property type="entry name" value="FKBP-like"/>
    <property type="match status" value="1"/>
</dbReference>
<reference evidence="3 4" key="1">
    <citation type="submission" date="2024-09" db="EMBL/GenBank/DDBJ databases">
        <authorList>
            <person name="D'Angelo T."/>
        </authorList>
    </citation>
    <scope>NUCLEOTIDE SEQUENCE [LARGE SCALE GENOMIC DNA]</scope>
    <source>
        <strain evidence="3">SAG AM-311-F02</strain>
    </source>
</reference>
<gene>
    <name evidence="3" type="ORF">ACFL2Z_04540</name>
</gene>
<dbReference type="SUPFAM" id="SSF109998">
    <property type="entry name" value="Triger factor/SurA peptide-binding domain-like"/>
    <property type="match status" value="1"/>
</dbReference>
<feature type="domain" description="PpiC" evidence="2">
    <location>
        <begin position="138"/>
        <end position="235"/>
    </location>
</feature>
<keyword evidence="4" id="KW-1185">Reference proteome</keyword>
<dbReference type="InterPro" id="IPR011990">
    <property type="entry name" value="TPR-like_helical_dom_sf"/>
</dbReference>
<dbReference type="Gene3D" id="3.10.50.40">
    <property type="match status" value="1"/>
</dbReference>
<evidence type="ECO:0000313" key="3">
    <source>
        <dbReference type="EMBL" id="MFC1800161.1"/>
    </source>
</evidence>
<dbReference type="Gene3D" id="1.25.40.10">
    <property type="entry name" value="Tetratricopeptide repeat domain"/>
    <property type="match status" value="1"/>
</dbReference>
<dbReference type="SUPFAM" id="SSF48452">
    <property type="entry name" value="TPR-like"/>
    <property type="match status" value="1"/>
</dbReference>